<dbReference type="OrthoDB" id="9814088at2"/>
<dbReference type="Pfam" id="PF00271">
    <property type="entry name" value="Helicase_C"/>
    <property type="match status" value="1"/>
</dbReference>
<comment type="caution">
    <text evidence="5">The sequence shown here is derived from an EMBL/GenBank/DDBJ whole genome shotgun (WGS) entry which is preliminary data.</text>
</comment>
<evidence type="ECO:0000259" key="4">
    <source>
        <dbReference type="PROSITE" id="PS51194"/>
    </source>
</evidence>
<feature type="compositionally biased region" description="Low complexity" evidence="2">
    <location>
        <begin position="451"/>
        <end position="472"/>
    </location>
</feature>
<proteinExistence type="predicted"/>
<dbReference type="PROSITE" id="PS51192">
    <property type="entry name" value="HELICASE_ATP_BIND_1"/>
    <property type="match status" value="1"/>
</dbReference>
<feature type="region of interest" description="Disordered" evidence="2">
    <location>
        <begin position="451"/>
        <end position="481"/>
    </location>
</feature>
<dbReference type="SUPFAM" id="SSF52540">
    <property type="entry name" value="P-loop containing nucleoside triphosphate hydrolases"/>
    <property type="match status" value="2"/>
</dbReference>
<accession>A0A1C1YU40</accession>
<sequence length="1027" mass="112803">MGFSSDAIPEGLVVRLHRRHLLRKQVVPVNDWGRLSGTQQRLAAFLLSLRDEGNATLHDGAGDGEGLLVSHDAAVRLPASVAEAIGVPPLTSLSITLSFEGLMTDPDGHIRIRWYDENTQAIRPGRCGCIVSWADGRRRGRLSETIFRLVEAADAYNASEGQPPAARISAWMPVQNGYRDVTGRQVKADDYLSHLTLYQAGAMALDVRQTADGPDFVPIVMHREKAAGQTDDEAPIPEAAEDPSAVVRPRDAISDALLPADLQQGFLQSFVRETETRQAYVLGRQQYLVIEPGLRSALDVVRQKRRASRSEREEFVRNPRPALAGALKREKAAVPGLEAEADGWEERSASLLLVETHQYAERVIGLEIWQKPSLPWLQTPSGQWMPERFPVRIGSATVVMDQKESEKIVSGYTMALEAGDGEMVVQGQRISTEQVGHVLESLGLARPAAAAPDPANMAADGGEAPASASSGATDLGGDGSDSALPAERQVLQILQNFEGVDYRMSHARRVSVLSNDFPVGSLTRSLPKPHQEDGFRWLAEAWVAGWPGVLLADDMGLGKTFQALAFLAWVRKNRSRQGMAEGVARQPVLVVAPTALLRNWIEEAERHLQPDVLGKRIDAFGYGLNRLRLAQPGEWAQEDSLDVARLRSADWVLTTYETLANHHRAFARVAFSVALFDEAQKIKMPGTINTQAAKAMNADFTLTMTGTPIENRLADLWCIMDRAIPGYLGELKGFVKRYENGAEAELEELKTKLDRPDTRTPAPMLRRMKVDILEGLPRREVRKVKMPMPPEQALAYARARLDAQNGGRRHGDMLRAIHAFRGVSLHPEKVENVDPFDPASVDLWVGKSARLMQTMTVLEEIAARGEKALVFLEDLTMQRIFATAAATKFALASTPAIINGSVPGERRLAIVDGFQNAPAGFDLLVLSPKAAGVGLTITAANHVIHLSRWWNPAVEDQCNDRCYRIGQHKPVTVHVPIAVHPALGEASFDVTLDRLLENKRSLSRHMLRPPVEDSDLEILFGEAVNAA</sequence>
<dbReference type="InterPro" id="IPR014001">
    <property type="entry name" value="Helicase_ATP-bd"/>
</dbReference>
<dbReference type="Gene3D" id="3.40.50.10810">
    <property type="entry name" value="Tandem AAA-ATPase domain"/>
    <property type="match status" value="1"/>
</dbReference>
<evidence type="ECO:0000313" key="6">
    <source>
        <dbReference type="Proteomes" id="UP000094795"/>
    </source>
</evidence>
<dbReference type="AlphaFoldDB" id="A0A1C1YU40"/>
<dbReference type="InterPro" id="IPR000330">
    <property type="entry name" value="SNF2_N"/>
</dbReference>
<evidence type="ECO:0000259" key="3">
    <source>
        <dbReference type="PROSITE" id="PS51192"/>
    </source>
</evidence>
<evidence type="ECO:0008006" key="7">
    <source>
        <dbReference type="Google" id="ProtNLM"/>
    </source>
</evidence>
<dbReference type="GO" id="GO:0016787">
    <property type="term" value="F:hydrolase activity"/>
    <property type="evidence" value="ECO:0007669"/>
    <property type="project" value="UniProtKB-KW"/>
</dbReference>
<dbReference type="RefSeq" id="WP_066180349.1">
    <property type="nucleotide sequence ID" value="NZ_LQZT01000023.1"/>
</dbReference>
<organism evidence="5 6">
    <name type="scientific">Hoeflea olei</name>
    <dbReference type="NCBI Taxonomy" id="1480615"/>
    <lineage>
        <taxon>Bacteria</taxon>
        <taxon>Pseudomonadati</taxon>
        <taxon>Pseudomonadota</taxon>
        <taxon>Alphaproteobacteria</taxon>
        <taxon>Hyphomicrobiales</taxon>
        <taxon>Rhizobiaceae</taxon>
        <taxon>Hoeflea</taxon>
    </lineage>
</organism>
<name>A0A1C1YU40_9HYPH</name>
<dbReference type="InterPro" id="IPR050496">
    <property type="entry name" value="SNF2_RAD54_helicase_repair"/>
</dbReference>
<dbReference type="InterPro" id="IPR038718">
    <property type="entry name" value="SNF2-like_sf"/>
</dbReference>
<evidence type="ECO:0000256" key="1">
    <source>
        <dbReference type="ARBA" id="ARBA00022801"/>
    </source>
</evidence>
<keyword evidence="1" id="KW-0378">Hydrolase</keyword>
<dbReference type="SMART" id="SM00487">
    <property type="entry name" value="DEXDc"/>
    <property type="match status" value="1"/>
</dbReference>
<dbReference type="Gene3D" id="3.40.50.300">
    <property type="entry name" value="P-loop containing nucleotide triphosphate hydrolases"/>
    <property type="match status" value="1"/>
</dbReference>
<dbReference type="Pfam" id="PF00176">
    <property type="entry name" value="SNF2-rel_dom"/>
    <property type="match status" value="1"/>
</dbReference>
<feature type="domain" description="Helicase ATP-binding" evidence="3">
    <location>
        <begin position="540"/>
        <end position="726"/>
    </location>
</feature>
<dbReference type="InterPro" id="IPR027417">
    <property type="entry name" value="P-loop_NTPase"/>
</dbReference>
<dbReference type="PROSITE" id="PS51194">
    <property type="entry name" value="HELICASE_CTER"/>
    <property type="match status" value="1"/>
</dbReference>
<keyword evidence="6" id="KW-1185">Reference proteome</keyword>
<dbReference type="PANTHER" id="PTHR45629">
    <property type="entry name" value="SNF2/RAD54 FAMILY MEMBER"/>
    <property type="match status" value="1"/>
</dbReference>
<dbReference type="SMART" id="SM00490">
    <property type="entry name" value="HELICc"/>
    <property type="match status" value="1"/>
</dbReference>
<reference evidence="5 6" key="1">
    <citation type="submission" date="2015-12" db="EMBL/GenBank/DDBJ databases">
        <authorList>
            <person name="Shamseldin A."/>
            <person name="Moawad H."/>
            <person name="Abd El-Rahim W.M."/>
            <person name="Sadowsky M.J."/>
        </authorList>
    </citation>
    <scope>NUCLEOTIDE SEQUENCE [LARGE SCALE GENOMIC DNA]</scope>
    <source>
        <strain evidence="5 6">JC234</strain>
    </source>
</reference>
<dbReference type="STRING" id="1480615.AWJ14_07915"/>
<protein>
    <recommendedName>
        <fullName evidence="7">Helicase</fullName>
    </recommendedName>
</protein>
<feature type="domain" description="Helicase C-terminal" evidence="4">
    <location>
        <begin position="850"/>
        <end position="1015"/>
    </location>
</feature>
<evidence type="ECO:0000313" key="5">
    <source>
        <dbReference type="EMBL" id="OCW57068.1"/>
    </source>
</evidence>
<evidence type="ECO:0000256" key="2">
    <source>
        <dbReference type="SAM" id="MobiDB-lite"/>
    </source>
</evidence>
<dbReference type="PANTHER" id="PTHR45629:SF7">
    <property type="entry name" value="DNA EXCISION REPAIR PROTEIN ERCC-6-RELATED"/>
    <property type="match status" value="1"/>
</dbReference>
<dbReference type="GO" id="GO:0005524">
    <property type="term" value="F:ATP binding"/>
    <property type="evidence" value="ECO:0007669"/>
    <property type="project" value="InterPro"/>
</dbReference>
<dbReference type="Proteomes" id="UP000094795">
    <property type="component" value="Unassembled WGS sequence"/>
</dbReference>
<dbReference type="EMBL" id="LQZT01000023">
    <property type="protein sequence ID" value="OCW57068.1"/>
    <property type="molecule type" value="Genomic_DNA"/>
</dbReference>
<gene>
    <name evidence="5" type="ORF">AWJ14_07915</name>
</gene>
<dbReference type="InterPro" id="IPR001650">
    <property type="entry name" value="Helicase_C-like"/>
</dbReference>
<dbReference type="GO" id="GO:0004386">
    <property type="term" value="F:helicase activity"/>
    <property type="evidence" value="ECO:0007669"/>
    <property type="project" value="UniProtKB-KW"/>
</dbReference>
<dbReference type="CDD" id="cd18793">
    <property type="entry name" value="SF2_C_SNF"/>
    <property type="match status" value="1"/>
</dbReference>
<dbReference type="InterPro" id="IPR049730">
    <property type="entry name" value="SNF2/RAD54-like_C"/>
</dbReference>